<organism evidence="5 6">
    <name type="scientific">Quillaja saponaria</name>
    <name type="common">Soap bark tree</name>
    <dbReference type="NCBI Taxonomy" id="32244"/>
    <lineage>
        <taxon>Eukaryota</taxon>
        <taxon>Viridiplantae</taxon>
        <taxon>Streptophyta</taxon>
        <taxon>Embryophyta</taxon>
        <taxon>Tracheophyta</taxon>
        <taxon>Spermatophyta</taxon>
        <taxon>Magnoliopsida</taxon>
        <taxon>eudicotyledons</taxon>
        <taxon>Gunneridae</taxon>
        <taxon>Pentapetalae</taxon>
        <taxon>rosids</taxon>
        <taxon>fabids</taxon>
        <taxon>Fabales</taxon>
        <taxon>Quillajaceae</taxon>
        <taxon>Quillaja</taxon>
    </lineage>
</organism>
<dbReference type="Proteomes" id="UP001163823">
    <property type="component" value="Chromosome 14"/>
</dbReference>
<feature type="coiled-coil region" evidence="3">
    <location>
        <begin position="355"/>
        <end position="403"/>
    </location>
</feature>
<evidence type="ECO:0000256" key="3">
    <source>
        <dbReference type="SAM" id="Coils"/>
    </source>
</evidence>
<dbReference type="PANTHER" id="PTHR31580">
    <property type="entry name" value="FILAMENT-LIKE PLANT PROTEIN 4"/>
    <property type="match status" value="1"/>
</dbReference>
<evidence type="ECO:0000256" key="2">
    <source>
        <dbReference type="ARBA" id="ARBA00023054"/>
    </source>
</evidence>
<comment type="similarity">
    <text evidence="1">Belongs to the FPP family.</text>
</comment>
<dbReference type="PANTHER" id="PTHR31580:SF26">
    <property type="entry name" value="FILAMENT-LIKE PLANT PROTEIN 5"/>
    <property type="match status" value="1"/>
</dbReference>
<feature type="region of interest" description="Disordered" evidence="4">
    <location>
        <begin position="417"/>
        <end position="439"/>
    </location>
</feature>
<proteinExistence type="inferred from homology"/>
<evidence type="ECO:0000256" key="1">
    <source>
        <dbReference type="ARBA" id="ARBA00005921"/>
    </source>
</evidence>
<name>A0AAD7KR56_QUISA</name>
<feature type="compositionally biased region" description="Low complexity" evidence="4">
    <location>
        <begin position="897"/>
        <end position="909"/>
    </location>
</feature>
<gene>
    <name evidence="5" type="ORF">O6P43_033622</name>
</gene>
<accession>A0AAD7KR56</accession>
<feature type="coiled-coil region" evidence="3">
    <location>
        <begin position="666"/>
        <end position="749"/>
    </location>
</feature>
<keyword evidence="2 3" id="KW-0175">Coiled coil</keyword>
<dbReference type="InterPro" id="IPR008587">
    <property type="entry name" value="FPP_plant"/>
</dbReference>
<sequence length="943" mass="106330">MDRRGWPWKKKSSDKTTIQTLVAETESIGSTLASLAYLGDQEKSKKVNYVQISMESYTHMSGLEDQVKDLEEKLFTAHSEINTKDNLVQQHAKVAEEAVSGWEKADAEAIALKHQLESLTLMKLTADDRASQLDAALKECMRQIRNVKEESEQKLQDAILSKTKQWANIKLELEAKTAELERRLLQAAAENAYLSRSLQEHSNMITKIHEEKSQAEAEIFLLKKNIQSYEKEISSVKYEMHIVSKELDIRNEENKMCLRSAEVANKQHLEDVRKIGKLEAESQRLRSLMRKKLPGPAALAQMKLEVDSLGQDTREPYLRRTAVKNDNLRLFPSTEFAIDNPQKFLKASGFLTARLMAMEEETKMLKEALAERNNELQASRNLSEKAFGKVKSLEAQLEALNQERSSPKSSSVIYIERSSSQITSNPPSGDRINEEGSPAESCTSLISNLSQLRQSCARFGKNEDANCVGLMDDFPEMEKLACFPENVHLSVGIHKMGNEFRINAEHKASHDAAKGRDVLTKQWLETDSGFLPYLKLQSMVSVLIDSQNKESNFWKVFEDVKCAMHEIEISSLRTFNPVADPNDASCRLPYIKDIGETLESDILVTQNGIAHSDLVNTENQDLCSNSEVLQKGKPSSGSESNLISPKCSFNELEQMKSEKDDKGVEHNRYMQDIEKAKLQLEEREEILAELKIQLASSKKSYSLAEIQLKCMTESYRSLETNAQELEGEVKILKEKIEDLQNELLEEKRCHQDALATCNDIQEKMLRNNKCFMCASTFVEDSGLKTRKQQVEIVAAEKKLSECQETVYLLGRQLQALCPQIDVTMSQQRERLQMDKILVNTGHGRSNSHGSCHPNEFDQTETDSAVSMDMQGVSGELSSNDCNSTSCLSETEVKQLLSSSASSSQQTDLLYKSNSPSSAPAEQKQSRRFHSLFSSKTKTGHTTH</sequence>
<reference evidence="5" key="1">
    <citation type="journal article" date="2023" name="Science">
        <title>Elucidation of the pathway for biosynthesis of saponin adjuvants from the soapbark tree.</title>
        <authorList>
            <person name="Reed J."/>
            <person name="Orme A."/>
            <person name="El-Demerdash A."/>
            <person name="Owen C."/>
            <person name="Martin L.B.B."/>
            <person name="Misra R.C."/>
            <person name="Kikuchi S."/>
            <person name="Rejzek M."/>
            <person name="Martin A.C."/>
            <person name="Harkess A."/>
            <person name="Leebens-Mack J."/>
            <person name="Louveau T."/>
            <person name="Stephenson M.J."/>
            <person name="Osbourn A."/>
        </authorList>
    </citation>
    <scope>NUCLEOTIDE SEQUENCE</scope>
    <source>
        <strain evidence="5">S10</strain>
    </source>
</reference>
<feature type="region of interest" description="Disordered" evidence="4">
    <location>
        <begin position="897"/>
        <end position="943"/>
    </location>
</feature>
<evidence type="ECO:0000313" key="6">
    <source>
        <dbReference type="Proteomes" id="UP001163823"/>
    </source>
</evidence>
<protein>
    <submittedName>
        <fullName evidence="5">Filament-like plant protein</fullName>
    </submittedName>
</protein>
<evidence type="ECO:0000256" key="4">
    <source>
        <dbReference type="SAM" id="MobiDB-lite"/>
    </source>
</evidence>
<comment type="caution">
    <text evidence="5">The sequence shown here is derived from an EMBL/GenBank/DDBJ whole genome shotgun (WGS) entry which is preliminary data.</text>
</comment>
<dbReference type="EMBL" id="JARAOO010000014">
    <property type="protein sequence ID" value="KAJ7944177.1"/>
    <property type="molecule type" value="Genomic_DNA"/>
</dbReference>
<dbReference type="Pfam" id="PF05911">
    <property type="entry name" value="FPP"/>
    <property type="match status" value="2"/>
</dbReference>
<feature type="coiled-coil region" evidence="3">
    <location>
        <begin position="130"/>
        <end position="232"/>
    </location>
</feature>
<dbReference type="AlphaFoldDB" id="A0AAD7KR56"/>
<keyword evidence="6" id="KW-1185">Reference proteome</keyword>
<evidence type="ECO:0000313" key="5">
    <source>
        <dbReference type="EMBL" id="KAJ7944177.1"/>
    </source>
</evidence>